<dbReference type="AlphaFoldDB" id="A0A914VZP9"/>
<evidence type="ECO:0000313" key="1">
    <source>
        <dbReference type="Proteomes" id="UP000887566"/>
    </source>
</evidence>
<evidence type="ECO:0000313" key="2">
    <source>
        <dbReference type="WBParaSite" id="PSAMB.scaffold283size59227.g4382.t1"/>
    </source>
</evidence>
<dbReference type="Proteomes" id="UP000887566">
    <property type="component" value="Unplaced"/>
</dbReference>
<organism evidence="1 2">
    <name type="scientific">Plectus sambesii</name>
    <dbReference type="NCBI Taxonomy" id="2011161"/>
    <lineage>
        <taxon>Eukaryota</taxon>
        <taxon>Metazoa</taxon>
        <taxon>Ecdysozoa</taxon>
        <taxon>Nematoda</taxon>
        <taxon>Chromadorea</taxon>
        <taxon>Plectida</taxon>
        <taxon>Plectina</taxon>
        <taxon>Plectoidea</taxon>
        <taxon>Plectidae</taxon>
        <taxon>Plectus</taxon>
    </lineage>
</organism>
<dbReference type="WBParaSite" id="PSAMB.scaffold283size59227.g4382.t1">
    <property type="protein sequence ID" value="PSAMB.scaffold283size59227.g4382.t1"/>
    <property type="gene ID" value="PSAMB.scaffold283size59227.g4382"/>
</dbReference>
<accession>A0A914VZP9</accession>
<proteinExistence type="predicted"/>
<name>A0A914VZP9_9BILA</name>
<reference evidence="2" key="1">
    <citation type="submission" date="2022-11" db="UniProtKB">
        <authorList>
            <consortium name="WormBaseParasite"/>
        </authorList>
    </citation>
    <scope>IDENTIFICATION</scope>
</reference>
<sequence>MRIRRFGLGRRVTSDVKIEVGQRALGIYLVSVAVCARLPAPTERPAPPTERPAPVDPWVCCLYLFLLLARTVEENDDAAVVDSRALLRRSGPRRSHLTPQT</sequence>
<keyword evidence="1" id="KW-1185">Reference proteome</keyword>
<protein>
    <submittedName>
        <fullName evidence="2">Uncharacterized protein</fullName>
    </submittedName>
</protein>